<evidence type="ECO:0000313" key="3">
    <source>
        <dbReference type="Proteomes" id="UP000527355"/>
    </source>
</evidence>
<feature type="compositionally biased region" description="Low complexity" evidence="1">
    <location>
        <begin position="89"/>
        <end position="107"/>
    </location>
</feature>
<comment type="caution">
    <text evidence="2">The sequence shown here is derived from an EMBL/GenBank/DDBJ whole genome shotgun (WGS) entry which is preliminary data.</text>
</comment>
<name>A0A7J7TJ43_MYOMY</name>
<reference evidence="2 3" key="1">
    <citation type="journal article" date="2020" name="Nature">
        <title>Six reference-quality genomes reveal evolution of bat adaptations.</title>
        <authorList>
            <person name="Jebb D."/>
            <person name="Huang Z."/>
            <person name="Pippel M."/>
            <person name="Hughes G.M."/>
            <person name="Lavrichenko K."/>
            <person name="Devanna P."/>
            <person name="Winkler S."/>
            <person name="Jermiin L.S."/>
            <person name="Skirmuntt E.C."/>
            <person name="Katzourakis A."/>
            <person name="Burkitt-Gray L."/>
            <person name="Ray D.A."/>
            <person name="Sullivan K.A.M."/>
            <person name="Roscito J.G."/>
            <person name="Kirilenko B.M."/>
            <person name="Davalos L.M."/>
            <person name="Corthals A.P."/>
            <person name="Power M.L."/>
            <person name="Jones G."/>
            <person name="Ransome R.D."/>
            <person name="Dechmann D.K.N."/>
            <person name="Locatelli A.G."/>
            <person name="Puechmaille S.J."/>
            <person name="Fedrigo O."/>
            <person name="Jarvis E.D."/>
            <person name="Hiller M."/>
            <person name="Vernes S.C."/>
            <person name="Myers E.W."/>
            <person name="Teeling E.C."/>
        </authorList>
    </citation>
    <scope>NUCLEOTIDE SEQUENCE [LARGE SCALE GENOMIC DNA]</scope>
    <source>
        <strain evidence="2">MMyoMyo1</strain>
        <tissue evidence="2">Flight muscle</tissue>
    </source>
</reference>
<protein>
    <submittedName>
        <fullName evidence="2">Uncharacterized protein</fullName>
    </submittedName>
</protein>
<sequence length="194" mass="20985">MEEAGIRAPSAASPVLSRHRTRPTPGSLGGHCRDPFSRRKAEALIGERERETHRWVDSCMLPAWGWGLNLQPRHLSVVYPSRSQALPQAEGRGPAEGGAPVHPAAAAARRRQGHTAQRALERAPGRLAPWPRSAASASRSRLPGPLCSGLGLGGEAASIPQRRPRASAARRRMGAACREFQELPRGQEWKAGER</sequence>
<feature type="region of interest" description="Disordered" evidence="1">
    <location>
        <begin position="1"/>
        <end position="35"/>
    </location>
</feature>
<evidence type="ECO:0000313" key="2">
    <source>
        <dbReference type="EMBL" id="KAF6300535.1"/>
    </source>
</evidence>
<gene>
    <name evidence="2" type="ORF">mMyoMyo1_009018</name>
</gene>
<evidence type="ECO:0000256" key="1">
    <source>
        <dbReference type="SAM" id="MobiDB-lite"/>
    </source>
</evidence>
<organism evidence="2 3">
    <name type="scientific">Myotis myotis</name>
    <name type="common">Greater mouse-eared bat</name>
    <name type="synonym">Vespertilio myotis</name>
    <dbReference type="NCBI Taxonomy" id="51298"/>
    <lineage>
        <taxon>Eukaryota</taxon>
        <taxon>Metazoa</taxon>
        <taxon>Chordata</taxon>
        <taxon>Craniata</taxon>
        <taxon>Vertebrata</taxon>
        <taxon>Euteleostomi</taxon>
        <taxon>Mammalia</taxon>
        <taxon>Eutheria</taxon>
        <taxon>Laurasiatheria</taxon>
        <taxon>Chiroptera</taxon>
        <taxon>Yangochiroptera</taxon>
        <taxon>Vespertilionidae</taxon>
        <taxon>Myotis</taxon>
    </lineage>
</organism>
<dbReference type="Proteomes" id="UP000527355">
    <property type="component" value="Unassembled WGS sequence"/>
</dbReference>
<dbReference type="AlphaFoldDB" id="A0A7J7TJ43"/>
<proteinExistence type="predicted"/>
<feature type="region of interest" description="Disordered" evidence="1">
    <location>
        <begin position="86"/>
        <end position="173"/>
    </location>
</feature>
<feature type="compositionally biased region" description="Low complexity" evidence="1">
    <location>
        <begin position="126"/>
        <end position="149"/>
    </location>
</feature>
<accession>A0A7J7TJ43</accession>
<feature type="compositionally biased region" description="Basic residues" evidence="1">
    <location>
        <begin position="162"/>
        <end position="173"/>
    </location>
</feature>
<keyword evidence="3" id="KW-1185">Reference proteome</keyword>
<dbReference type="EMBL" id="JABWUV010000016">
    <property type="protein sequence ID" value="KAF6300535.1"/>
    <property type="molecule type" value="Genomic_DNA"/>
</dbReference>